<evidence type="ECO:0000313" key="6">
    <source>
        <dbReference type="EMBL" id="GAA4035163.1"/>
    </source>
</evidence>
<dbReference type="InterPro" id="IPR018060">
    <property type="entry name" value="HTH_AraC"/>
</dbReference>
<proteinExistence type="predicted"/>
<dbReference type="RefSeq" id="WP_344885231.1">
    <property type="nucleotide sequence ID" value="NZ_BAABAL010000026.1"/>
</dbReference>
<reference evidence="7" key="1">
    <citation type="journal article" date="2019" name="Int. J. Syst. Evol. Microbiol.">
        <title>The Global Catalogue of Microorganisms (GCM) 10K type strain sequencing project: providing services to taxonomists for standard genome sequencing and annotation.</title>
        <authorList>
            <consortium name="The Broad Institute Genomics Platform"/>
            <consortium name="The Broad Institute Genome Sequencing Center for Infectious Disease"/>
            <person name="Wu L."/>
            <person name="Ma J."/>
        </authorList>
    </citation>
    <scope>NUCLEOTIDE SEQUENCE [LARGE SCALE GENOMIC DNA]</scope>
    <source>
        <strain evidence="7">JCM 17342</strain>
    </source>
</reference>
<dbReference type="Proteomes" id="UP001501747">
    <property type="component" value="Unassembled WGS sequence"/>
</dbReference>
<gene>
    <name evidence="6" type="ORF">GCM10022247_70800</name>
</gene>
<dbReference type="SUPFAM" id="SSF46689">
    <property type="entry name" value="Homeodomain-like"/>
    <property type="match status" value="2"/>
</dbReference>
<evidence type="ECO:0000256" key="1">
    <source>
        <dbReference type="ARBA" id="ARBA00023015"/>
    </source>
</evidence>
<name>A0ABP7U301_9PSEU</name>
<accession>A0ABP7U301</accession>
<evidence type="ECO:0000256" key="3">
    <source>
        <dbReference type="ARBA" id="ARBA00023159"/>
    </source>
</evidence>
<dbReference type="Pfam" id="PF12833">
    <property type="entry name" value="HTH_18"/>
    <property type="match status" value="1"/>
</dbReference>
<sequence>MPGEWSCYWRAQDRPIEVMRARFDQHVYHRHSHDAYSFGITERGAQTFTCRGGGHTSAEGMVMAFNPDDPHDGRSATEPGFTYRIVHIGPELVEDVLADATGHQRAPLFAAPVLEDPVLAEALRGLSAALVENEGRLAQDEALTAAVLAMARRGSTKPPVIRSESAPVERARELLHEEFHRNIGAAELAAVAGCSRHALHRGFLAAFGMAASDYHRQVRLREARRLLELGRPLAEIAAEVGFADQPHLTRWFSRYYGITPAAYRAAGISVGAARFSRRAASAAMLGP</sequence>
<protein>
    <submittedName>
        <fullName evidence="6">AraC family transcriptional regulator</fullName>
    </submittedName>
</protein>
<evidence type="ECO:0000313" key="7">
    <source>
        <dbReference type="Proteomes" id="UP001501747"/>
    </source>
</evidence>
<dbReference type="PROSITE" id="PS00041">
    <property type="entry name" value="HTH_ARAC_FAMILY_1"/>
    <property type="match status" value="1"/>
</dbReference>
<dbReference type="EMBL" id="BAABAL010000026">
    <property type="protein sequence ID" value="GAA4035163.1"/>
    <property type="molecule type" value="Genomic_DNA"/>
</dbReference>
<keyword evidence="2" id="KW-0238">DNA-binding</keyword>
<dbReference type="PANTHER" id="PTHR46796:SF2">
    <property type="entry name" value="TRANSCRIPTIONAL REGULATORY PROTEIN"/>
    <property type="match status" value="1"/>
</dbReference>
<dbReference type="InterPro" id="IPR009057">
    <property type="entry name" value="Homeodomain-like_sf"/>
</dbReference>
<dbReference type="InterPro" id="IPR050204">
    <property type="entry name" value="AraC_XylS_family_regulators"/>
</dbReference>
<dbReference type="SUPFAM" id="SSF51215">
    <property type="entry name" value="Regulatory protein AraC"/>
    <property type="match status" value="1"/>
</dbReference>
<feature type="domain" description="HTH araC/xylS-type" evidence="5">
    <location>
        <begin position="169"/>
        <end position="266"/>
    </location>
</feature>
<dbReference type="SMART" id="SM00342">
    <property type="entry name" value="HTH_ARAC"/>
    <property type="match status" value="1"/>
</dbReference>
<dbReference type="Pfam" id="PF02311">
    <property type="entry name" value="AraC_binding"/>
    <property type="match status" value="1"/>
</dbReference>
<keyword evidence="7" id="KW-1185">Reference proteome</keyword>
<dbReference type="InterPro" id="IPR003313">
    <property type="entry name" value="AraC-bd"/>
</dbReference>
<comment type="caution">
    <text evidence="6">The sequence shown here is derived from an EMBL/GenBank/DDBJ whole genome shotgun (WGS) entry which is preliminary data.</text>
</comment>
<dbReference type="Gene3D" id="1.10.10.60">
    <property type="entry name" value="Homeodomain-like"/>
    <property type="match status" value="1"/>
</dbReference>
<dbReference type="PANTHER" id="PTHR46796">
    <property type="entry name" value="HTH-TYPE TRANSCRIPTIONAL ACTIVATOR RHAS-RELATED"/>
    <property type="match status" value="1"/>
</dbReference>
<dbReference type="InterPro" id="IPR037923">
    <property type="entry name" value="HTH-like"/>
</dbReference>
<keyword evidence="4" id="KW-0804">Transcription</keyword>
<dbReference type="PROSITE" id="PS01124">
    <property type="entry name" value="HTH_ARAC_FAMILY_2"/>
    <property type="match status" value="1"/>
</dbReference>
<keyword evidence="1" id="KW-0805">Transcription regulation</keyword>
<evidence type="ECO:0000256" key="2">
    <source>
        <dbReference type="ARBA" id="ARBA00023125"/>
    </source>
</evidence>
<evidence type="ECO:0000259" key="5">
    <source>
        <dbReference type="PROSITE" id="PS01124"/>
    </source>
</evidence>
<dbReference type="InterPro" id="IPR018062">
    <property type="entry name" value="HTH_AraC-typ_CS"/>
</dbReference>
<keyword evidence="3" id="KW-0010">Activator</keyword>
<organism evidence="6 7">
    <name type="scientific">Allokutzneria multivorans</name>
    <dbReference type="NCBI Taxonomy" id="1142134"/>
    <lineage>
        <taxon>Bacteria</taxon>
        <taxon>Bacillati</taxon>
        <taxon>Actinomycetota</taxon>
        <taxon>Actinomycetes</taxon>
        <taxon>Pseudonocardiales</taxon>
        <taxon>Pseudonocardiaceae</taxon>
        <taxon>Allokutzneria</taxon>
    </lineage>
</organism>
<evidence type="ECO:0000256" key="4">
    <source>
        <dbReference type="ARBA" id="ARBA00023163"/>
    </source>
</evidence>